<dbReference type="Pfam" id="PF00582">
    <property type="entry name" value="Usp"/>
    <property type="match status" value="1"/>
</dbReference>
<comment type="caution">
    <text evidence="3">The sequence shown here is derived from an EMBL/GenBank/DDBJ whole genome shotgun (WGS) entry which is preliminary data.</text>
</comment>
<reference evidence="3" key="1">
    <citation type="submission" date="2020-02" db="EMBL/GenBank/DDBJ databases">
        <title>Delineation of the pyrene-degrading pathway in Roseobacter clade bacteria by genomic analysis.</title>
        <authorList>
            <person name="Zhou H."/>
            <person name="Wang H."/>
        </authorList>
    </citation>
    <scope>NUCLEOTIDE SEQUENCE</scope>
    <source>
        <strain evidence="3">PrR005</strain>
    </source>
</reference>
<comment type="similarity">
    <text evidence="1">Belongs to the universal stress protein A family.</text>
</comment>
<dbReference type="Gene3D" id="3.40.50.620">
    <property type="entry name" value="HUPs"/>
    <property type="match status" value="1"/>
</dbReference>
<dbReference type="SUPFAM" id="SSF52402">
    <property type="entry name" value="Adenine nucleotide alpha hydrolases-like"/>
    <property type="match status" value="1"/>
</dbReference>
<dbReference type="PANTHER" id="PTHR46268:SF6">
    <property type="entry name" value="UNIVERSAL STRESS PROTEIN UP12"/>
    <property type="match status" value="1"/>
</dbReference>
<dbReference type="CDD" id="cd00293">
    <property type="entry name" value="USP-like"/>
    <property type="match status" value="1"/>
</dbReference>
<feature type="domain" description="UspA" evidence="2">
    <location>
        <begin position="5"/>
        <end position="143"/>
    </location>
</feature>
<organism evidence="3">
    <name type="scientific">Ruegeria sp. PrR005</name>
    <dbReference type="NCBI Taxonomy" id="2706882"/>
    <lineage>
        <taxon>Bacteria</taxon>
        <taxon>Pseudomonadati</taxon>
        <taxon>Pseudomonadota</taxon>
        <taxon>Alphaproteobacteria</taxon>
        <taxon>Rhodobacterales</taxon>
        <taxon>Roseobacteraceae</taxon>
        <taxon>Ruegeria</taxon>
    </lineage>
</organism>
<dbReference type="InterPro" id="IPR014729">
    <property type="entry name" value="Rossmann-like_a/b/a_fold"/>
</dbReference>
<gene>
    <name evidence="3" type="ORF">G0P99_00125</name>
</gene>
<dbReference type="PANTHER" id="PTHR46268">
    <property type="entry name" value="STRESS RESPONSE PROTEIN NHAX"/>
    <property type="match status" value="1"/>
</dbReference>
<dbReference type="PRINTS" id="PR01438">
    <property type="entry name" value="UNVRSLSTRESS"/>
</dbReference>
<name>A0A6B2NKW6_9RHOB</name>
<evidence type="ECO:0000313" key="3">
    <source>
        <dbReference type="EMBL" id="NDW43359.1"/>
    </source>
</evidence>
<protein>
    <submittedName>
        <fullName evidence="3">Universal stress protein</fullName>
    </submittedName>
</protein>
<accession>A0A6B2NKW6</accession>
<dbReference type="EMBL" id="JAAGOX010000001">
    <property type="protein sequence ID" value="NDW43359.1"/>
    <property type="molecule type" value="Genomic_DNA"/>
</dbReference>
<dbReference type="InterPro" id="IPR006016">
    <property type="entry name" value="UspA"/>
</dbReference>
<dbReference type="InterPro" id="IPR006015">
    <property type="entry name" value="Universal_stress_UspA"/>
</dbReference>
<dbReference type="RefSeq" id="WP_164126551.1">
    <property type="nucleotide sequence ID" value="NZ_JAAGOX010000001.1"/>
</dbReference>
<dbReference type="AlphaFoldDB" id="A0A6B2NKW6"/>
<sequence length="144" mass="15750">MSVSVLCAVDISNRDQDVGVLRQAARMADLDSARMDVMTVLPDFGETWVSGFFEKDHHDKAIEAAHAQLVRLCTETLGEERNASIRHVVATGTAYREILKVAEAAQSDLIVVGAHKPDLRDYLLGPNASRVVRHAPVSVFVVRG</sequence>
<proteinExistence type="inferred from homology"/>
<evidence type="ECO:0000259" key="2">
    <source>
        <dbReference type="Pfam" id="PF00582"/>
    </source>
</evidence>
<evidence type="ECO:0000256" key="1">
    <source>
        <dbReference type="ARBA" id="ARBA00008791"/>
    </source>
</evidence>